<dbReference type="PANTHER" id="PTHR21707:SF42">
    <property type="entry name" value="FLAGELLUM-ASSOCIATED COILED-COIL DOMAIN-CONTAINING PROTEIN 1"/>
    <property type="match status" value="1"/>
</dbReference>
<dbReference type="GeneID" id="110288252"/>
<sequence length="248" mass="29416">ELKETHREELERLENNYKEALKAEKVSAEEKLDKMGKEYKYLKSMFHVFQDSIYEEMEDKWLRRKAEWEKDEKMEREKILLQQKCRIIKKFELQSEEKKKKMNESISAVSDNFAREKEELLRQHDEDILKIQELRKSKEILEAELRAQATVLETLNTNLFQCQKELERQKTIAANLEKLFQTKLAEAEEKHKYNIKTPTEENNCLGQKMLTTTTNEETSEVSEKSSSASPNVYESDIPEQNSNKKQAS</sequence>
<proteinExistence type="predicted"/>
<dbReference type="PANTHER" id="PTHR21707">
    <property type="entry name" value="FLAGELLUM-ASSOCIATED COILED-COIL DOMAIN-CONTAINING PROTEIN 1"/>
    <property type="match status" value="1"/>
</dbReference>
<dbReference type="Proteomes" id="UP000515126">
    <property type="component" value="Unplaced"/>
</dbReference>
<keyword evidence="1" id="KW-0175">Coiled coil</keyword>
<organism evidence="3 4">
    <name type="scientific">Mus caroli</name>
    <name type="common">Ryukyu mouse</name>
    <name type="synonym">Ricefield mouse</name>
    <dbReference type="NCBI Taxonomy" id="10089"/>
    <lineage>
        <taxon>Eukaryota</taxon>
        <taxon>Metazoa</taxon>
        <taxon>Chordata</taxon>
        <taxon>Craniata</taxon>
        <taxon>Vertebrata</taxon>
        <taxon>Euteleostomi</taxon>
        <taxon>Mammalia</taxon>
        <taxon>Eutheria</taxon>
        <taxon>Euarchontoglires</taxon>
        <taxon>Glires</taxon>
        <taxon>Rodentia</taxon>
        <taxon>Myomorpha</taxon>
        <taxon>Muroidea</taxon>
        <taxon>Muridae</taxon>
        <taxon>Murinae</taxon>
        <taxon>Mus</taxon>
        <taxon>Mus</taxon>
    </lineage>
</organism>
<accession>A0A6P5P620</accession>
<feature type="non-terminal residue" evidence="4">
    <location>
        <position position="1"/>
    </location>
</feature>
<evidence type="ECO:0000256" key="1">
    <source>
        <dbReference type="SAM" id="Coils"/>
    </source>
</evidence>
<feature type="coiled-coil region" evidence="1">
    <location>
        <begin position="3"/>
        <end position="38"/>
    </location>
</feature>
<feature type="coiled-coil region" evidence="1">
    <location>
        <begin position="117"/>
        <end position="158"/>
    </location>
</feature>
<feature type="compositionally biased region" description="Polar residues" evidence="2">
    <location>
        <begin position="196"/>
        <end position="205"/>
    </location>
</feature>
<feature type="compositionally biased region" description="Polar residues" evidence="2">
    <location>
        <begin position="238"/>
        <end position="248"/>
    </location>
</feature>
<feature type="region of interest" description="Disordered" evidence="2">
    <location>
        <begin position="196"/>
        <end position="248"/>
    </location>
</feature>
<dbReference type="GO" id="GO:0005737">
    <property type="term" value="C:cytoplasm"/>
    <property type="evidence" value="ECO:0007669"/>
    <property type="project" value="TreeGrafter"/>
</dbReference>
<dbReference type="KEGG" id="mcal:110288252"/>
<evidence type="ECO:0000313" key="4">
    <source>
        <dbReference type="RefSeq" id="XP_021010306.1"/>
    </source>
</evidence>
<dbReference type="InterPro" id="IPR026674">
    <property type="entry name" value="FLACC1"/>
</dbReference>
<evidence type="ECO:0000313" key="3">
    <source>
        <dbReference type="Proteomes" id="UP000515126"/>
    </source>
</evidence>
<dbReference type="AlphaFoldDB" id="A0A6P5P620"/>
<keyword evidence="3" id="KW-1185">Reference proteome</keyword>
<evidence type="ECO:0000256" key="2">
    <source>
        <dbReference type="SAM" id="MobiDB-lite"/>
    </source>
</evidence>
<protein>
    <submittedName>
        <fullName evidence="4">Amyotrophic lateral sclerosis 2 chromosomal region candidate gene 12 protein homolog</fullName>
    </submittedName>
</protein>
<name>A0A6P5P620_MUSCR</name>
<dbReference type="RefSeq" id="XP_021010306.1">
    <property type="nucleotide sequence ID" value="XM_021154647.1"/>
</dbReference>
<gene>
    <name evidence="4" type="primary">LOC110288252</name>
</gene>
<reference evidence="4" key="1">
    <citation type="submission" date="2025-08" db="UniProtKB">
        <authorList>
            <consortium name="RefSeq"/>
        </authorList>
    </citation>
    <scope>IDENTIFICATION</scope>
</reference>